<dbReference type="Proteomes" id="UP000036834">
    <property type="component" value="Unassembled WGS sequence"/>
</dbReference>
<dbReference type="FunFam" id="3.40.50.10090:FF:000001">
    <property type="entry name" value="Bifunctional uroporphyrinogen-III C-methyltransferase/uroporphyrinogen-III synthase"/>
    <property type="match status" value="1"/>
</dbReference>
<dbReference type="Pfam" id="PF02602">
    <property type="entry name" value="HEM4"/>
    <property type="match status" value="1"/>
</dbReference>
<dbReference type="InterPro" id="IPR003754">
    <property type="entry name" value="4pyrrol_synth_uPrphyn_synth"/>
</dbReference>
<reference evidence="13" key="1">
    <citation type="submission" date="2015-07" db="EMBL/GenBank/DDBJ databases">
        <title>Genome sequencing project for genomic taxonomy and phylogenomics of Bacillus-like bacteria.</title>
        <authorList>
            <person name="Liu B."/>
            <person name="Wang J."/>
            <person name="Zhu Y."/>
            <person name="Liu G."/>
            <person name="Chen Q."/>
            <person name="Chen Z."/>
            <person name="Lan J."/>
            <person name="Che J."/>
            <person name="Ge C."/>
            <person name="Shi H."/>
            <person name="Pan Z."/>
            <person name="Liu X."/>
        </authorList>
    </citation>
    <scope>NUCLEOTIDE SEQUENCE [LARGE SCALE GENOMIC DNA]</scope>
    <source>
        <strain evidence="13">DSM 9887</strain>
    </source>
</reference>
<gene>
    <name evidence="12" type="ORF">ADS79_08040</name>
    <name evidence="11" type="ORF">BRE01_47620</name>
</gene>
<dbReference type="InterPro" id="IPR039793">
    <property type="entry name" value="UROS/Hem4"/>
</dbReference>
<proteinExistence type="inferred from homology"/>
<evidence type="ECO:0000256" key="2">
    <source>
        <dbReference type="ARBA" id="ARBA00008133"/>
    </source>
</evidence>
<reference evidence="11 14" key="3">
    <citation type="submission" date="2019-06" db="EMBL/GenBank/DDBJ databases">
        <title>Whole genome shotgun sequence of Brevibacillus reuszeri NBRC 15719.</title>
        <authorList>
            <person name="Hosoyama A."/>
            <person name="Uohara A."/>
            <person name="Ohji S."/>
            <person name="Ichikawa N."/>
        </authorList>
    </citation>
    <scope>NUCLEOTIDE SEQUENCE [LARGE SCALE GENOMIC DNA]</scope>
    <source>
        <strain evidence="11 14">NBRC 15719</strain>
    </source>
</reference>
<keyword evidence="4 9" id="KW-0456">Lyase</keyword>
<evidence type="ECO:0000313" key="11">
    <source>
        <dbReference type="EMBL" id="GED71060.1"/>
    </source>
</evidence>
<evidence type="ECO:0000256" key="9">
    <source>
        <dbReference type="RuleBase" id="RU366031"/>
    </source>
</evidence>
<dbReference type="OrthoDB" id="9815856at2"/>
<dbReference type="PATRIC" id="fig|54915.3.peg.7050"/>
<accession>A0A0K9YYV4</accession>
<protein>
    <recommendedName>
        <fullName evidence="7 9">Uroporphyrinogen-III synthase</fullName>
        <ecNumber evidence="3 9">4.2.1.75</ecNumber>
    </recommendedName>
</protein>
<comment type="pathway">
    <text evidence="1 9">Porphyrin-containing compound metabolism; protoporphyrin-IX biosynthesis; coproporphyrinogen-III from 5-aminolevulinate: step 3/4.</text>
</comment>
<evidence type="ECO:0000256" key="7">
    <source>
        <dbReference type="ARBA" id="ARBA00040167"/>
    </source>
</evidence>
<dbReference type="GO" id="GO:0006782">
    <property type="term" value="P:protoporphyrinogen IX biosynthetic process"/>
    <property type="evidence" value="ECO:0007669"/>
    <property type="project" value="UniProtKB-UniRule"/>
</dbReference>
<dbReference type="GO" id="GO:0006780">
    <property type="term" value="P:uroporphyrinogen III biosynthetic process"/>
    <property type="evidence" value="ECO:0007669"/>
    <property type="project" value="UniProtKB-UniRule"/>
</dbReference>
<dbReference type="PANTHER" id="PTHR38042">
    <property type="entry name" value="UROPORPHYRINOGEN-III SYNTHASE, CHLOROPLASTIC"/>
    <property type="match status" value="1"/>
</dbReference>
<comment type="similarity">
    <text evidence="2 9">Belongs to the uroporphyrinogen-III synthase family.</text>
</comment>
<evidence type="ECO:0000256" key="8">
    <source>
        <dbReference type="ARBA" id="ARBA00048617"/>
    </source>
</evidence>
<evidence type="ECO:0000256" key="4">
    <source>
        <dbReference type="ARBA" id="ARBA00023239"/>
    </source>
</evidence>
<sequence length="270" mass="29170">MTITGSRGALSGKRIMVTRAKSQVRELVEKIEHFGGEAYAFPLLKMVPPSDTSKLDKTIRQLGTYDWIVFTSVNGVRFFLERMKMLGVGLDAITSKLAAVGPKTAEVLIAEGLSVEVIPSDYVAEGLLSRLHDQLLPGQRVLLPRADIARKLLPKELAELGMDVTEVDVYHTVIDAQLAPEAASQIQQGKIDVILFTSSSTVTHFVSALAPFEAPGWLDQVRIACIGPITAETARQHGLVVQVVASEYTVDGLLDALIENLGGNSHGTNI</sequence>
<evidence type="ECO:0000256" key="6">
    <source>
        <dbReference type="ARBA" id="ARBA00037589"/>
    </source>
</evidence>
<dbReference type="SUPFAM" id="SSF69618">
    <property type="entry name" value="HemD-like"/>
    <property type="match status" value="1"/>
</dbReference>
<evidence type="ECO:0000256" key="3">
    <source>
        <dbReference type="ARBA" id="ARBA00013109"/>
    </source>
</evidence>
<comment type="caution">
    <text evidence="12">The sequence shown here is derived from an EMBL/GenBank/DDBJ whole genome shotgun (WGS) entry which is preliminary data.</text>
</comment>
<dbReference type="GO" id="GO:0004852">
    <property type="term" value="F:uroporphyrinogen-III synthase activity"/>
    <property type="evidence" value="ECO:0007669"/>
    <property type="project" value="UniProtKB-UniRule"/>
</dbReference>
<evidence type="ECO:0000313" key="12">
    <source>
        <dbReference type="EMBL" id="KNB73869.1"/>
    </source>
</evidence>
<reference evidence="12" key="2">
    <citation type="submission" date="2015-07" db="EMBL/GenBank/DDBJ databases">
        <title>MeaNS - Measles Nucleotide Surveillance Program.</title>
        <authorList>
            <person name="Tran T."/>
            <person name="Druce J."/>
        </authorList>
    </citation>
    <scope>NUCLEOTIDE SEQUENCE</scope>
    <source>
        <strain evidence="12">DSM 9887</strain>
    </source>
</reference>
<evidence type="ECO:0000256" key="5">
    <source>
        <dbReference type="ARBA" id="ARBA00023244"/>
    </source>
</evidence>
<dbReference type="EC" id="4.2.1.75" evidence="3 9"/>
<name>A0A0K9YYV4_9BACL</name>
<dbReference type="Proteomes" id="UP000319578">
    <property type="component" value="Unassembled WGS sequence"/>
</dbReference>
<dbReference type="UniPathway" id="UPA00251">
    <property type="reaction ID" value="UER00320"/>
</dbReference>
<dbReference type="InterPro" id="IPR036108">
    <property type="entry name" value="4pyrrol_syn_uPrphyn_synt_sf"/>
</dbReference>
<evidence type="ECO:0000259" key="10">
    <source>
        <dbReference type="Pfam" id="PF02602"/>
    </source>
</evidence>
<dbReference type="CDD" id="cd06578">
    <property type="entry name" value="HemD"/>
    <property type="match status" value="1"/>
</dbReference>
<dbReference type="PANTHER" id="PTHR38042:SF1">
    <property type="entry name" value="UROPORPHYRINOGEN-III SYNTHASE, CHLOROPLASTIC"/>
    <property type="match status" value="1"/>
</dbReference>
<dbReference type="AlphaFoldDB" id="A0A0K9YYV4"/>
<feature type="domain" description="Tetrapyrrole biosynthesis uroporphyrinogen III synthase" evidence="10">
    <location>
        <begin position="26"/>
        <end position="254"/>
    </location>
</feature>
<evidence type="ECO:0000256" key="1">
    <source>
        <dbReference type="ARBA" id="ARBA00004772"/>
    </source>
</evidence>
<evidence type="ECO:0000313" key="13">
    <source>
        <dbReference type="Proteomes" id="UP000036834"/>
    </source>
</evidence>
<dbReference type="Gene3D" id="3.40.50.10090">
    <property type="match status" value="2"/>
</dbReference>
<keyword evidence="5 9" id="KW-0627">Porphyrin biosynthesis</keyword>
<dbReference type="EMBL" id="BJON01000019">
    <property type="protein sequence ID" value="GED71060.1"/>
    <property type="molecule type" value="Genomic_DNA"/>
</dbReference>
<organism evidence="12 13">
    <name type="scientific">Brevibacillus reuszeri</name>
    <dbReference type="NCBI Taxonomy" id="54915"/>
    <lineage>
        <taxon>Bacteria</taxon>
        <taxon>Bacillati</taxon>
        <taxon>Bacillota</taxon>
        <taxon>Bacilli</taxon>
        <taxon>Bacillales</taxon>
        <taxon>Paenibacillaceae</taxon>
        <taxon>Brevibacillus</taxon>
    </lineage>
</organism>
<keyword evidence="14" id="KW-1185">Reference proteome</keyword>
<dbReference type="RefSeq" id="WP_049737879.1">
    <property type="nucleotide sequence ID" value="NZ_BJON01000019.1"/>
</dbReference>
<comment type="catalytic activity">
    <reaction evidence="8 9">
        <text>hydroxymethylbilane = uroporphyrinogen III + H2O</text>
        <dbReference type="Rhea" id="RHEA:18965"/>
        <dbReference type="ChEBI" id="CHEBI:15377"/>
        <dbReference type="ChEBI" id="CHEBI:57308"/>
        <dbReference type="ChEBI" id="CHEBI:57845"/>
        <dbReference type="EC" id="4.2.1.75"/>
    </reaction>
</comment>
<dbReference type="EMBL" id="LGIQ01000005">
    <property type="protein sequence ID" value="KNB73869.1"/>
    <property type="molecule type" value="Genomic_DNA"/>
</dbReference>
<comment type="function">
    <text evidence="6 9">Catalyzes cyclization of the linear tetrapyrrole, hydroxymethylbilane, to the macrocyclic uroporphyrinogen III.</text>
</comment>
<evidence type="ECO:0000313" key="14">
    <source>
        <dbReference type="Proteomes" id="UP000319578"/>
    </source>
</evidence>
<dbReference type="STRING" id="54915.ADS79_08040"/>